<dbReference type="AlphaFoldDB" id="A0A0H4VW62"/>
<sequence length="55" mass="6050">MPLCSGLKAVWPDASNAQDCFMHLGRRQADVRIFKMPHCPSKPVKPKATEPACSP</sequence>
<reference evidence="2" key="2">
    <citation type="submission" date="2015-04" db="EMBL/GenBank/DDBJ databases">
        <title>The complete genome sequence of Erythrobacter sp. s21-N3.</title>
        <authorList>
            <person name="Zhuang L."/>
            <person name="Liu Y."/>
            <person name="Shao Z."/>
        </authorList>
    </citation>
    <scope>NUCLEOTIDE SEQUENCE [LARGE SCALE GENOMIC DNA]</scope>
    <source>
        <strain evidence="2">s21-N3</strain>
    </source>
</reference>
<accession>A0A0H4VW62</accession>
<dbReference type="STRING" id="1648404.CP97_03320"/>
<organism evidence="1 2">
    <name type="scientific">Aurantiacibacter atlanticus</name>
    <dbReference type="NCBI Taxonomy" id="1648404"/>
    <lineage>
        <taxon>Bacteria</taxon>
        <taxon>Pseudomonadati</taxon>
        <taxon>Pseudomonadota</taxon>
        <taxon>Alphaproteobacteria</taxon>
        <taxon>Sphingomonadales</taxon>
        <taxon>Erythrobacteraceae</taxon>
        <taxon>Aurantiacibacter</taxon>
    </lineage>
</organism>
<dbReference type="KEGG" id="ery:CP97_03320"/>
<evidence type="ECO:0000313" key="2">
    <source>
        <dbReference type="Proteomes" id="UP000059113"/>
    </source>
</evidence>
<evidence type="ECO:0000313" key="1">
    <source>
        <dbReference type="EMBL" id="AKQ41278.2"/>
    </source>
</evidence>
<proteinExistence type="predicted"/>
<protein>
    <submittedName>
        <fullName evidence="1">Uncharacterized protein</fullName>
    </submittedName>
</protein>
<keyword evidence="2" id="KW-1185">Reference proteome</keyword>
<dbReference type="Proteomes" id="UP000059113">
    <property type="component" value="Chromosome"/>
</dbReference>
<reference evidence="1 2" key="1">
    <citation type="journal article" date="2015" name="Int. J. Syst. Evol. Microbiol.">
        <title>Erythrobacter atlanticus sp. nov., a bacterium from ocean sediment able to degrade polycyclic aromatic hydrocarbons.</title>
        <authorList>
            <person name="Zhuang L."/>
            <person name="Liu Y."/>
            <person name="Wang L."/>
            <person name="Wang W."/>
            <person name="Shao Z."/>
        </authorList>
    </citation>
    <scope>NUCLEOTIDE SEQUENCE [LARGE SCALE GENOMIC DNA]</scope>
    <source>
        <strain evidence="2">s21-N3</strain>
    </source>
</reference>
<name>A0A0H4VW62_9SPHN</name>
<dbReference type="EMBL" id="CP011310">
    <property type="protein sequence ID" value="AKQ41278.2"/>
    <property type="molecule type" value="Genomic_DNA"/>
</dbReference>
<gene>
    <name evidence="1" type="ORF">CP97_03320</name>
</gene>